<dbReference type="SMART" id="SM00387">
    <property type="entry name" value="HATPase_c"/>
    <property type="match status" value="1"/>
</dbReference>
<dbReference type="RefSeq" id="WP_108561163.1">
    <property type="nucleotide sequence ID" value="NZ_MUXE01000025.1"/>
</dbReference>
<reference evidence="18 19" key="1">
    <citation type="submission" date="2017-02" db="EMBL/GenBank/DDBJ databases">
        <title>Arcobacter caeni sp. nov, a new Arcobacter species isolated from reclaimed water.</title>
        <authorList>
            <person name="Figueras M.J."/>
            <person name="Perez-Cataluna A."/>
            <person name="Salas-Masso N."/>
        </authorList>
    </citation>
    <scope>NUCLEOTIDE SEQUENCE [LARGE SCALE GENOMIC DNA]</scope>
    <source>
        <strain evidence="18 19">RW17-10</strain>
    </source>
</reference>
<evidence type="ECO:0000256" key="7">
    <source>
        <dbReference type="ARBA" id="ARBA00022692"/>
    </source>
</evidence>
<evidence type="ECO:0000256" key="13">
    <source>
        <dbReference type="SAM" id="Coils"/>
    </source>
</evidence>
<evidence type="ECO:0000256" key="9">
    <source>
        <dbReference type="ARBA" id="ARBA00022777"/>
    </source>
</evidence>
<evidence type="ECO:0000256" key="8">
    <source>
        <dbReference type="ARBA" id="ARBA00022741"/>
    </source>
</evidence>
<keyword evidence="12" id="KW-0902">Two-component regulatory system</keyword>
<feature type="domain" description="PAC" evidence="17">
    <location>
        <begin position="424"/>
        <end position="475"/>
    </location>
</feature>
<evidence type="ECO:0000256" key="3">
    <source>
        <dbReference type="ARBA" id="ARBA00012438"/>
    </source>
</evidence>
<dbReference type="PROSITE" id="PS50113">
    <property type="entry name" value="PAC"/>
    <property type="match status" value="1"/>
</dbReference>
<feature type="transmembrane region" description="Helical" evidence="14">
    <location>
        <begin position="12"/>
        <end position="32"/>
    </location>
</feature>
<accession>A0A363CWG2</accession>
<keyword evidence="5" id="KW-0597">Phosphoprotein</keyword>
<dbReference type="InterPro" id="IPR005467">
    <property type="entry name" value="His_kinase_dom"/>
</dbReference>
<evidence type="ECO:0000256" key="12">
    <source>
        <dbReference type="ARBA" id="ARBA00023012"/>
    </source>
</evidence>
<dbReference type="Gene3D" id="3.30.565.10">
    <property type="entry name" value="Histidine kinase-like ATPase, C-terminal domain"/>
    <property type="match status" value="1"/>
</dbReference>
<protein>
    <recommendedName>
        <fullName evidence="3">histidine kinase</fullName>
        <ecNumber evidence="3">2.7.13.3</ecNumber>
    </recommendedName>
</protein>
<evidence type="ECO:0000256" key="11">
    <source>
        <dbReference type="ARBA" id="ARBA00022989"/>
    </source>
</evidence>
<dbReference type="EMBL" id="MUXE01000025">
    <property type="protein sequence ID" value="PUE63373.1"/>
    <property type="molecule type" value="Genomic_DNA"/>
</dbReference>
<evidence type="ECO:0000259" key="16">
    <source>
        <dbReference type="PROSITE" id="PS50112"/>
    </source>
</evidence>
<keyword evidence="13" id="KW-0175">Coiled coil</keyword>
<keyword evidence="11 14" id="KW-1133">Transmembrane helix</keyword>
<keyword evidence="7 14" id="KW-0812">Transmembrane</keyword>
<comment type="subcellular location">
    <subcellularLocation>
        <location evidence="2">Cell membrane</location>
        <topology evidence="2">Multi-pass membrane protein</topology>
    </subcellularLocation>
</comment>
<dbReference type="AlphaFoldDB" id="A0A363CWG2"/>
<keyword evidence="10" id="KW-0067">ATP-binding</keyword>
<feature type="domain" description="Histidine kinase" evidence="15">
    <location>
        <begin position="705"/>
        <end position="810"/>
    </location>
</feature>
<keyword evidence="4" id="KW-1003">Cell membrane</keyword>
<dbReference type="InterPro" id="IPR004358">
    <property type="entry name" value="Sig_transdc_His_kin-like_C"/>
</dbReference>
<dbReference type="Proteomes" id="UP000251135">
    <property type="component" value="Unassembled WGS sequence"/>
</dbReference>
<organism evidence="18 19">
    <name type="scientific">Arcobacter caeni</name>
    <dbReference type="NCBI Taxonomy" id="1912877"/>
    <lineage>
        <taxon>Bacteria</taxon>
        <taxon>Pseudomonadati</taxon>
        <taxon>Campylobacterota</taxon>
        <taxon>Epsilonproteobacteria</taxon>
        <taxon>Campylobacterales</taxon>
        <taxon>Arcobacteraceae</taxon>
        <taxon>Arcobacter</taxon>
    </lineage>
</organism>
<dbReference type="SMART" id="SM00091">
    <property type="entry name" value="PAS"/>
    <property type="match status" value="1"/>
</dbReference>
<dbReference type="NCBIfam" id="TIGR00229">
    <property type="entry name" value="sensory_box"/>
    <property type="match status" value="1"/>
</dbReference>
<evidence type="ECO:0000313" key="19">
    <source>
        <dbReference type="Proteomes" id="UP000251135"/>
    </source>
</evidence>
<evidence type="ECO:0000256" key="5">
    <source>
        <dbReference type="ARBA" id="ARBA00022553"/>
    </source>
</evidence>
<dbReference type="CDD" id="cd00082">
    <property type="entry name" value="HisKA"/>
    <property type="match status" value="1"/>
</dbReference>
<dbReference type="PANTHER" id="PTHR43065:SF48">
    <property type="entry name" value="HISTIDINE KINASE"/>
    <property type="match status" value="1"/>
</dbReference>
<evidence type="ECO:0000256" key="4">
    <source>
        <dbReference type="ARBA" id="ARBA00022475"/>
    </source>
</evidence>
<evidence type="ECO:0000256" key="6">
    <source>
        <dbReference type="ARBA" id="ARBA00022679"/>
    </source>
</evidence>
<evidence type="ECO:0000256" key="14">
    <source>
        <dbReference type="SAM" id="Phobius"/>
    </source>
</evidence>
<dbReference type="GO" id="GO:0005524">
    <property type="term" value="F:ATP binding"/>
    <property type="evidence" value="ECO:0007669"/>
    <property type="project" value="UniProtKB-KW"/>
</dbReference>
<comment type="caution">
    <text evidence="18">The sequence shown here is derived from an EMBL/GenBank/DDBJ whole genome shotgun (WGS) entry which is preliminary data.</text>
</comment>
<dbReference type="SUPFAM" id="SSF55874">
    <property type="entry name" value="ATPase domain of HSP90 chaperone/DNA topoisomerase II/histidine kinase"/>
    <property type="match status" value="1"/>
</dbReference>
<dbReference type="InterPro" id="IPR048760">
    <property type="entry name" value="VP0354-like_sensor_dom"/>
</dbReference>
<keyword evidence="9" id="KW-0418">Kinase</keyword>
<dbReference type="Pfam" id="PF02518">
    <property type="entry name" value="HATPase_c"/>
    <property type="match status" value="1"/>
</dbReference>
<evidence type="ECO:0000313" key="18">
    <source>
        <dbReference type="EMBL" id="PUE63373.1"/>
    </source>
</evidence>
<dbReference type="PRINTS" id="PR00344">
    <property type="entry name" value="BCTRLSENSOR"/>
</dbReference>
<sequence length="814" mass="94260">MNFFKKYAFLKITLIVTLFSFIILGTYLNGVFEKIQNGYKRDAEKNSELQYNKIEKNLLNTKKDILYIANLYKYFLENNNYKQEEQLEFFTQTLKRIVESRKIYSQVRFINTQGSEVVRVDYKDSKSIVIKKEDLQNKADRYYFKESLSLKDGEIYLSKFDLNIENGQIEIPYNPTLRLITPVTNKDGEIIGYILINYLGDEILSELKSSTNEIKTLLLNIDSYYIVGFNPADEWAFMFNKNINFQNSYPKIWNDFKNTKVDHSFTLQQDNMHFSFHTVNPVDIVSPNRETKSRRIWTIVSYVNHEKILEKFYEFLFSIKYLMIGFGFIILSFAYILSLYMKKIYAGNLRIELADEVFRNTIEGILVLDNEAKIIQVNNAFTDITGYLEKEIIGKSPSILHGKYGESKEFYKNLWNSINAKNNWSGEIKNQHKNGQEYISKLSIGVVKTDMNIAYYIGVFSDISKQREINETLEKTAIALKNSLNELKNAQNKLIESEKLTALGQLIAGISHEINSPLGAIKSSSDNILESIKNVIEQVPKLNSLLNKEEKELFEKLKSVLPLEIGILSIKEQRFLKKKIVEQLDNMQIENSRYFADKFSQFNVEDITPYKNLLVHKDAMFIIDTLFEEYLAISNIHNIRHSVNRASKTIYALKKFAHFDHDREGIIEKVEDSINNILILFSHNLKQGIEVVRNYSSLESIFCYPDELSQVWMNLISNAIHAMNNSGKLEISTYENSDYQIVSIKDNGNGISKDIQDKIFEPFFTTKKSGEGSGLGLDIVKKIVEAHNGKIELQSDENGTKFTIYLSKNLKGKE</sequence>
<dbReference type="InterPro" id="IPR003594">
    <property type="entry name" value="HATPase_dom"/>
</dbReference>
<evidence type="ECO:0000259" key="15">
    <source>
        <dbReference type="PROSITE" id="PS50109"/>
    </source>
</evidence>
<dbReference type="Pfam" id="PF21623">
    <property type="entry name" value="HK_sensor_dom_bact"/>
    <property type="match status" value="1"/>
</dbReference>
<dbReference type="PANTHER" id="PTHR43065">
    <property type="entry name" value="SENSOR HISTIDINE KINASE"/>
    <property type="match status" value="1"/>
</dbReference>
<dbReference type="SUPFAM" id="SSF103190">
    <property type="entry name" value="Sensory domain-like"/>
    <property type="match status" value="2"/>
</dbReference>
<proteinExistence type="predicted"/>
<dbReference type="EC" id="2.7.13.3" evidence="3"/>
<dbReference type="PROSITE" id="PS50112">
    <property type="entry name" value="PAS"/>
    <property type="match status" value="1"/>
</dbReference>
<dbReference type="InterPro" id="IPR000014">
    <property type="entry name" value="PAS"/>
</dbReference>
<feature type="coiled-coil region" evidence="13">
    <location>
        <begin position="470"/>
        <end position="500"/>
    </location>
</feature>
<feature type="transmembrane region" description="Helical" evidence="14">
    <location>
        <begin position="321"/>
        <end position="341"/>
    </location>
</feature>
<dbReference type="InterPro" id="IPR029151">
    <property type="entry name" value="Sensor-like_sf"/>
</dbReference>
<keyword evidence="19" id="KW-1185">Reference proteome</keyword>
<dbReference type="GO" id="GO:0005886">
    <property type="term" value="C:plasma membrane"/>
    <property type="evidence" value="ECO:0007669"/>
    <property type="project" value="UniProtKB-SubCell"/>
</dbReference>
<dbReference type="GO" id="GO:0000155">
    <property type="term" value="F:phosphorelay sensor kinase activity"/>
    <property type="evidence" value="ECO:0007669"/>
    <property type="project" value="InterPro"/>
</dbReference>
<name>A0A363CWG2_9BACT</name>
<dbReference type="InterPro" id="IPR036890">
    <property type="entry name" value="HATPase_C_sf"/>
</dbReference>
<keyword evidence="6" id="KW-0808">Transferase</keyword>
<dbReference type="SUPFAM" id="SSF55785">
    <property type="entry name" value="PYP-like sensor domain (PAS domain)"/>
    <property type="match status" value="1"/>
</dbReference>
<keyword evidence="8" id="KW-0547">Nucleotide-binding</keyword>
<dbReference type="InterPro" id="IPR036097">
    <property type="entry name" value="HisK_dim/P_sf"/>
</dbReference>
<gene>
    <name evidence="18" type="ORF">B0174_11570</name>
</gene>
<evidence type="ECO:0000259" key="17">
    <source>
        <dbReference type="PROSITE" id="PS50113"/>
    </source>
</evidence>
<keyword evidence="14" id="KW-0472">Membrane</keyword>
<evidence type="ECO:0000256" key="2">
    <source>
        <dbReference type="ARBA" id="ARBA00004651"/>
    </source>
</evidence>
<feature type="domain" description="PAS" evidence="16">
    <location>
        <begin position="350"/>
        <end position="396"/>
    </location>
</feature>
<dbReference type="InterPro" id="IPR035965">
    <property type="entry name" value="PAS-like_dom_sf"/>
</dbReference>
<dbReference type="PROSITE" id="PS50109">
    <property type="entry name" value="HIS_KIN"/>
    <property type="match status" value="1"/>
</dbReference>
<dbReference type="Pfam" id="PF13426">
    <property type="entry name" value="PAS_9"/>
    <property type="match status" value="1"/>
</dbReference>
<dbReference type="Gene3D" id="3.30.450.20">
    <property type="entry name" value="PAS domain"/>
    <property type="match status" value="3"/>
</dbReference>
<dbReference type="OrthoDB" id="9804645at2"/>
<comment type="catalytic activity">
    <reaction evidence="1">
        <text>ATP + protein L-histidine = ADP + protein N-phospho-L-histidine.</text>
        <dbReference type="EC" id="2.7.13.3"/>
    </reaction>
</comment>
<dbReference type="InterPro" id="IPR000700">
    <property type="entry name" value="PAS-assoc_C"/>
</dbReference>
<evidence type="ECO:0000256" key="10">
    <source>
        <dbReference type="ARBA" id="ARBA00022840"/>
    </source>
</evidence>
<dbReference type="Gene3D" id="1.10.287.130">
    <property type="match status" value="1"/>
</dbReference>
<dbReference type="InterPro" id="IPR003661">
    <property type="entry name" value="HisK_dim/P_dom"/>
</dbReference>
<dbReference type="CDD" id="cd00130">
    <property type="entry name" value="PAS"/>
    <property type="match status" value="1"/>
</dbReference>
<dbReference type="SUPFAM" id="SSF47384">
    <property type="entry name" value="Homodimeric domain of signal transducing histidine kinase"/>
    <property type="match status" value="1"/>
</dbReference>
<evidence type="ECO:0000256" key="1">
    <source>
        <dbReference type="ARBA" id="ARBA00000085"/>
    </source>
</evidence>